<dbReference type="InterPro" id="IPR013604">
    <property type="entry name" value="7TM_chemorcpt"/>
</dbReference>
<comment type="similarity">
    <text evidence="8">Belongs to the insect chemoreceptor superfamily. Gustatory receptor (GR) family.</text>
</comment>
<gene>
    <name evidence="9" type="ORF">PR048_032424</name>
</gene>
<evidence type="ECO:0000256" key="2">
    <source>
        <dbReference type="ARBA" id="ARBA00022475"/>
    </source>
</evidence>
<evidence type="ECO:0000256" key="8">
    <source>
        <dbReference type="RuleBase" id="RU363108"/>
    </source>
</evidence>
<protein>
    <recommendedName>
        <fullName evidence="8">Gustatory receptor</fullName>
    </recommendedName>
</protein>
<feature type="transmembrane region" description="Helical" evidence="8">
    <location>
        <begin position="176"/>
        <end position="199"/>
    </location>
</feature>
<keyword evidence="2 8" id="KW-1003">Cell membrane</keyword>
<feature type="transmembrane region" description="Helical" evidence="8">
    <location>
        <begin position="408"/>
        <end position="428"/>
    </location>
</feature>
<keyword evidence="6 8" id="KW-0675">Receptor</keyword>
<evidence type="ECO:0000256" key="1">
    <source>
        <dbReference type="ARBA" id="ARBA00004651"/>
    </source>
</evidence>
<dbReference type="Pfam" id="PF08395">
    <property type="entry name" value="7tm_7"/>
    <property type="match status" value="1"/>
</dbReference>
<evidence type="ECO:0000256" key="3">
    <source>
        <dbReference type="ARBA" id="ARBA00022692"/>
    </source>
</evidence>
<name>A0ABQ9G258_9NEOP</name>
<dbReference type="PANTHER" id="PTHR21143:SF133">
    <property type="entry name" value="GUSTATORY AND PHEROMONE RECEPTOR 32A-RELATED"/>
    <property type="match status" value="1"/>
</dbReference>
<evidence type="ECO:0000256" key="5">
    <source>
        <dbReference type="ARBA" id="ARBA00023136"/>
    </source>
</evidence>
<sequence>MMASTKVQEIREQGSVYKVLSPVLNLCKVTGLAPYRLITYDGIEINDIKLSIPTAIYSGLLASFIVYGLVENIIDEIKYLSTMKILRVIVTRLSNIVLIYLTTVTNMIMTIMFNHKYMKGVVTTIESVDTVLLKMFVTHSKKTFNLPYVNAFITFLGFVAYIITKGFSYSHRNVSYTIIFASTINLVIKITVISQRLVIIKIIESKFKILNGILENMSDKVVITRVIDNDVKYINTEGSNSMDMRQKPNNVEQESLGGSQSSLRGSDIQIRALALCHHRLTDVTLTVNAMYGFAYLLDIFATFVHVTSCVSYGICAATEICGGNEFKLYGILMLTVWWGIINIAKALLTIQFCNDAKAESLDTVRIANELLLTKDLSVDDKDQLKMLVSQVRSREVTFTATGFITLDYSFLSSMLGAVATYILVIIQFDPVY</sequence>
<accession>A0ABQ9G258</accession>
<keyword evidence="10" id="KW-1185">Reference proteome</keyword>
<evidence type="ECO:0000256" key="4">
    <source>
        <dbReference type="ARBA" id="ARBA00022989"/>
    </source>
</evidence>
<evidence type="ECO:0000256" key="6">
    <source>
        <dbReference type="ARBA" id="ARBA00023170"/>
    </source>
</evidence>
<evidence type="ECO:0000313" key="9">
    <source>
        <dbReference type="EMBL" id="KAJ8866565.1"/>
    </source>
</evidence>
<keyword evidence="4 8" id="KW-1133">Transmembrane helix</keyword>
<evidence type="ECO:0000256" key="7">
    <source>
        <dbReference type="ARBA" id="ARBA00023224"/>
    </source>
</evidence>
<dbReference type="Proteomes" id="UP001159363">
    <property type="component" value="Chromosome 15"/>
</dbReference>
<feature type="transmembrane region" description="Helical" evidence="8">
    <location>
        <begin position="326"/>
        <end position="348"/>
    </location>
</feature>
<dbReference type="EMBL" id="JARBHB010000016">
    <property type="protein sequence ID" value="KAJ8866565.1"/>
    <property type="molecule type" value="Genomic_DNA"/>
</dbReference>
<feature type="transmembrane region" description="Helical" evidence="8">
    <location>
        <begin position="89"/>
        <end position="109"/>
    </location>
</feature>
<keyword evidence="7 8" id="KW-0807">Transducer</keyword>
<comment type="caution">
    <text evidence="9">The sequence shown here is derived from an EMBL/GenBank/DDBJ whole genome shotgun (WGS) entry which is preliminary data.</text>
</comment>
<dbReference type="PANTHER" id="PTHR21143">
    <property type="entry name" value="INVERTEBRATE GUSTATORY RECEPTOR"/>
    <property type="match status" value="1"/>
</dbReference>
<feature type="transmembrane region" description="Helical" evidence="8">
    <location>
        <begin position="293"/>
        <end position="314"/>
    </location>
</feature>
<proteinExistence type="inferred from homology"/>
<comment type="function">
    <text evidence="8">Gustatory receptor which mediates acceptance or avoidance behavior, depending on its substrates.</text>
</comment>
<reference evidence="9 10" key="1">
    <citation type="submission" date="2023-02" db="EMBL/GenBank/DDBJ databases">
        <title>LHISI_Scaffold_Assembly.</title>
        <authorList>
            <person name="Stuart O.P."/>
            <person name="Cleave R."/>
            <person name="Magrath M.J.L."/>
            <person name="Mikheyev A.S."/>
        </authorList>
    </citation>
    <scope>NUCLEOTIDE SEQUENCE [LARGE SCALE GENOMIC DNA]</scope>
    <source>
        <strain evidence="9">Daus_M_001</strain>
        <tissue evidence="9">Leg muscle</tissue>
    </source>
</reference>
<keyword evidence="5 8" id="KW-0472">Membrane</keyword>
<keyword evidence="3 8" id="KW-0812">Transmembrane</keyword>
<feature type="transmembrane region" description="Helical" evidence="8">
    <location>
        <begin position="50"/>
        <end position="69"/>
    </location>
</feature>
<feature type="transmembrane region" description="Helical" evidence="8">
    <location>
        <begin position="144"/>
        <end position="164"/>
    </location>
</feature>
<comment type="subcellular location">
    <subcellularLocation>
        <location evidence="1 8">Cell membrane</location>
        <topology evidence="1 8">Multi-pass membrane protein</topology>
    </subcellularLocation>
</comment>
<evidence type="ECO:0000313" key="10">
    <source>
        <dbReference type="Proteomes" id="UP001159363"/>
    </source>
</evidence>
<organism evidence="9 10">
    <name type="scientific">Dryococelus australis</name>
    <dbReference type="NCBI Taxonomy" id="614101"/>
    <lineage>
        <taxon>Eukaryota</taxon>
        <taxon>Metazoa</taxon>
        <taxon>Ecdysozoa</taxon>
        <taxon>Arthropoda</taxon>
        <taxon>Hexapoda</taxon>
        <taxon>Insecta</taxon>
        <taxon>Pterygota</taxon>
        <taxon>Neoptera</taxon>
        <taxon>Polyneoptera</taxon>
        <taxon>Phasmatodea</taxon>
        <taxon>Verophasmatodea</taxon>
        <taxon>Anareolatae</taxon>
        <taxon>Phasmatidae</taxon>
        <taxon>Eurycanthinae</taxon>
        <taxon>Dryococelus</taxon>
    </lineage>
</organism>